<dbReference type="HOGENOM" id="CLU_2049284_0_0_1"/>
<feature type="region of interest" description="Disordered" evidence="1">
    <location>
        <begin position="1"/>
        <end position="22"/>
    </location>
</feature>
<reference evidence="3 4" key="1">
    <citation type="journal article" date="2012" name="PLoS Pathog.">
        <title>Diverse lifestyles and strategies of plant pathogenesis encoded in the genomes of eighteen Dothideomycetes fungi.</title>
        <authorList>
            <person name="Ohm R.A."/>
            <person name="Feau N."/>
            <person name="Henrissat B."/>
            <person name="Schoch C.L."/>
            <person name="Horwitz B.A."/>
            <person name="Barry K.W."/>
            <person name="Condon B.J."/>
            <person name="Copeland A.C."/>
            <person name="Dhillon B."/>
            <person name="Glaser F."/>
            <person name="Hesse C.N."/>
            <person name="Kosti I."/>
            <person name="LaButti K."/>
            <person name="Lindquist E.A."/>
            <person name="Lucas S."/>
            <person name="Salamov A.A."/>
            <person name="Bradshaw R.E."/>
            <person name="Ciuffetti L."/>
            <person name="Hamelin R.C."/>
            <person name="Kema G.H.J."/>
            <person name="Lawrence C."/>
            <person name="Scott J.A."/>
            <person name="Spatafora J.W."/>
            <person name="Turgeon B.G."/>
            <person name="de Wit P.J.G.M."/>
            <person name="Zhong S."/>
            <person name="Goodwin S.B."/>
            <person name="Grigoriev I.V."/>
        </authorList>
    </citation>
    <scope>NUCLEOTIDE SEQUENCE [LARGE SCALE GENOMIC DNA]</scope>
    <source>
        <strain evidence="4">C5 / ATCC 48332 / race O</strain>
    </source>
</reference>
<evidence type="ECO:0000259" key="2">
    <source>
        <dbReference type="Pfam" id="PF13936"/>
    </source>
</evidence>
<dbReference type="EMBL" id="KB445574">
    <property type="protein sequence ID" value="EMD92731.1"/>
    <property type="molecule type" value="Genomic_DNA"/>
</dbReference>
<feature type="domain" description="Transposase IS30-like HTH" evidence="2">
    <location>
        <begin position="22"/>
        <end position="57"/>
    </location>
</feature>
<reference evidence="4" key="2">
    <citation type="journal article" date="2013" name="PLoS Genet.">
        <title>Comparative genome structure, secondary metabolite, and effector coding capacity across Cochliobolus pathogens.</title>
        <authorList>
            <person name="Condon B.J."/>
            <person name="Leng Y."/>
            <person name="Wu D."/>
            <person name="Bushley K.E."/>
            <person name="Ohm R.A."/>
            <person name="Otillar R."/>
            <person name="Martin J."/>
            <person name="Schackwitz W."/>
            <person name="Grimwood J."/>
            <person name="MohdZainudin N."/>
            <person name="Xue C."/>
            <person name="Wang R."/>
            <person name="Manning V.A."/>
            <person name="Dhillon B."/>
            <person name="Tu Z.J."/>
            <person name="Steffenson B.J."/>
            <person name="Salamov A."/>
            <person name="Sun H."/>
            <person name="Lowry S."/>
            <person name="LaButti K."/>
            <person name="Han J."/>
            <person name="Copeland A."/>
            <person name="Lindquist E."/>
            <person name="Barry K."/>
            <person name="Schmutz J."/>
            <person name="Baker S.E."/>
            <person name="Ciuffetti L.M."/>
            <person name="Grigoriev I.V."/>
            <person name="Zhong S."/>
            <person name="Turgeon B.G."/>
        </authorList>
    </citation>
    <scope>NUCLEOTIDE SEQUENCE [LARGE SCALE GENOMIC DNA]</scope>
    <source>
        <strain evidence="4">C5 / ATCC 48332 / race O</strain>
    </source>
</reference>
<evidence type="ECO:0000313" key="3">
    <source>
        <dbReference type="EMBL" id="EMD92731.1"/>
    </source>
</evidence>
<feature type="region of interest" description="Disordered" evidence="1">
    <location>
        <begin position="60"/>
        <end position="85"/>
    </location>
</feature>
<dbReference type="OrthoDB" id="3687803at2759"/>
<protein>
    <recommendedName>
        <fullName evidence="2">Transposase IS30-like HTH domain-containing protein</fullName>
    </recommendedName>
</protein>
<dbReference type="AlphaFoldDB" id="M2UG84"/>
<gene>
    <name evidence="3" type="ORF">COCHEDRAFT_1212563</name>
</gene>
<keyword evidence="4" id="KW-1185">Reference proteome</keyword>
<evidence type="ECO:0000256" key="1">
    <source>
        <dbReference type="SAM" id="MobiDB-lite"/>
    </source>
</evidence>
<sequence length="143" mass="16150">MPTTRSTAKSEEGTPKKIRPVKNMTVEERDTAITMLSEGCSNAEVAAHFNRDPATIRKLYKKYSSTNSTKDKPRSGRPKALSRQQEKLLYRAVRRSGPKLTNKELTEAATVVQFDGTTLKPPSIKTLYRALRNRNLVSPRCRK</sequence>
<evidence type="ECO:0000313" key="4">
    <source>
        <dbReference type="Proteomes" id="UP000016936"/>
    </source>
</evidence>
<organism evidence="3 4">
    <name type="scientific">Cochliobolus heterostrophus (strain C5 / ATCC 48332 / race O)</name>
    <name type="common">Southern corn leaf blight fungus</name>
    <name type="synonym">Bipolaris maydis</name>
    <dbReference type="NCBI Taxonomy" id="701091"/>
    <lineage>
        <taxon>Eukaryota</taxon>
        <taxon>Fungi</taxon>
        <taxon>Dikarya</taxon>
        <taxon>Ascomycota</taxon>
        <taxon>Pezizomycotina</taxon>
        <taxon>Dothideomycetes</taxon>
        <taxon>Pleosporomycetidae</taxon>
        <taxon>Pleosporales</taxon>
        <taxon>Pleosporineae</taxon>
        <taxon>Pleosporaceae</taxon>
        <taxon>Bipolaris</taxon>
    </lineage>
</organism>
<accession>M2UG84</accession>
<name>M2UG84_COCH5</name>
<dbReference type="OMA" id="IHERNIA"/>
<dbReference type="InterPro" id="IPR009057">
    <property type="entry name" value="Homeodomain-like_sf"/>
</dbReference>
<dbReference type="eggNOG" id="ENOG502SEWC">
    <property type="taxonomic scope" value="Eukaryota"/>
</dbReference>
<dbReference type="SUPFAM" id="SSF46689">
    <property type="entry name" value="Homeodomain-like"/>
    <property type="match status" value="1"/>
</dbReference>
<dbReference type="InterPro" id="IPR025246">
    <property type="entry name" value="IS30-like_HTH"/>
</dbReference>
<proteinExistence type="predicted"/>
<dbReference type="Pfam" id="PF13936">
    <property type="entry name" value="HTH_38"/>
    <property type="match status" value="1"/>
</dbReference>
<dbReference type="Proteomes" id="UP000016936">
    <property type="component" value="Unassembled WGS sequence"/>
</dbReference>